<dbReference type="PANTHER" id="PTHR11365:SF23">
    <property type="entry name" value="HYPOTHETICAL 5-OXOPROLINASE (EUROFUNG)-RELATED"/>
    <property type="match status" value="1"/>
</dbReference>
<dbReference type="GO" id="GO:0006749">
    <property type="term" value="P:glutathione metabolic process"/>
    <property type="evidence" value="ECO:0007669"/>
    <property type="project" value="TreeGrafter"/>
</dbReference>
<proteinExistence type="predicted"/>
<accession>A0A8J2VNU7</accession>
<organism evidence="2 3">
    <name type="scientific">Agaricicola taiwanensis</name>
    <dbReference type="NCBI Taxonomy" id="591372"/>
    <lineage>
        <taxon>Bacteria</taxon>
        <taxon>Pseudomonadati</taxon>
        <taxon>Pseudomonadota</taxon>
        <taxon>Alphaproteobacteria</taxon>
        <taxon>Rhodobacterales</taxon>
        <taxon>Paracoccaceae</taxon>
        <taxon>Agaricicola</taxon>
    </lineage>
</organism>
<comment type="caution">
    <text evidence="2">The sequence shown here is derived from an EMBL/GenBank/DDBJ whole genome shotgun (WGS) entry which is preliminary data.</text>
</comment>
<evidence type="ECO:0000313" key="3">
    <source>
        <dbReference type="Proteomes" id="UP000602745"/>
    </source>
</evidence>
<name>A0A8J2VNU7_9RHOB</name>
<evidence type="ECO:0000313" key="2">
    <source>
        <dbReference type="EMBL" id="GGE34565.1"/>
    </source>
</evidence>
<dbReference type="EMBL" id="BMCP01000001">
    <property type="protein sequence ID" value="GGE34565.1"/>
    <property type="molecule type" value="Genomic_DNA"/>
</dbReference>
<reference evidence="2" key="2">
    <citation type="submission" date="2020-09" db="EMBL/GenBank/DDBJ databases">
        <authorList>
            <person name="Sun Q."/>
            <person name="Sedlacek I."/>
        </authorList>
    </citation>
    <scope>NUCLEOTIDE SEQUENCE</scope>
    <source>
        <strain evidence="2">CCM 7684</strain>
    </source>
</reference>
<dbReference type="InterPro" id="IPR003692">
    <property type="entry name" value="Hydantoinase_B"/>
</dbReference>
<dbReference type="InterPro" id="IPR045079">
    <property type="entry name" value="Oxoprolinase-like"/>
</dbReference>
<dbReference type="GO" id="GO:0017168">
    <property type="term" value="F:5-oxoprolinase (ATP-hydrolyzing) activity"/>
    <property type="evidence" value="ECO:0007669"/>
    <property type="project" value="TreeGrafter"/>
</dbReference>
<dbReference type="RefSeq" id="WP_188408565.1">
    <property type="nucleotide sequence ID" value="NZ_BMCP01000001.1"/>
</dbReference>
<dbReference type="AlphaFoldDB" id="A0A8J2VNU7"/>
<feature type="domain" description="Hydantoinase B/oxoprolinase" evidence="1">
    <location>
        <begin position="11"/>
        <end position="533"/>
    </location>
</feature>
<reference evidence="2" key="1">
    <citation type="journal article" date="2014" name="Int. J. Syst. Evol. Microbiol.">
        <title>Complete genome sequence of Corynebacterium casei LMG S-19264T (=DSM 44701T), isolated from a smear-ripened cheese.</title>
        <authorList>
            <consortium name="US DOE Joint Genome Institute (JGI-PGF)"/>
            <person name="Walter F."/>
            <person name="Albersmeier A."/>
            <person name="Kalinowski J."/>
            <person name="Ruckert C."/>
        </authorList>
    </citation>
    <scope>NUCLEOTIDE SEQUENCE</scope>
    <source>
        <strain evidence="2">CCM 7684</strain>
    </source>
</reference>
<dbReference type="Proteomes" id="UP000602745">
    <property type="component" value="Unassembled WGS sequence"/>
</dbReference>
<evidence type="ECO:0000259" key="1">
    <source>
        <dbReference type="Pfam" id="PF02538"/>
    </source>
</evidence>
<keyword evidence="3" id="KW-1185">Reference proteome</keyword>
<dbReference type="GO" id="GO:0005829">
    <property type="term" value="C:cytosol"/>
    <property type="evidence" value="ECO:0007669"/>
    <property type="project" value="TreeGrafter"/>
</dbReference>
<gene>
    <name evidence="2" type="ORF">GCM10007276_09980</name>
</gene>
<protein>
    <submittedName>
        <fullName evidence="2">Methylhydantoinase</fullName>
    </submittedName>
</protein>
<dbReference type="Pfam" id="PF02538">
    <property type="entry name" value="Hydantoinase_B"/>
    <property type="match status" value="1"/>
</dbReference>
<sequence>MLDNPALPAIDPATLAVMQNALRQIVDEMDIALEKAAFNPVMSEARDRANGIYHPVTGEVVAQGDTGLPIFVGVMQYAVQSALAAFPDMEEGDVVILNDPYCGGTHLMDVKLVRPFYYKGKRFAFLANCGHWTDIGGNVPGGFGVKATEVIQEGVRIPPIMLYRKGVLQEGILDILFANMRVPEERQGDLKAQVAALNVGEERLTALLDKYGDGTVTRYIDELNARAEQQMRAYITQIPDGSYHFETSLDSDGIVLEPINVVLQMTVKGDRLQFDFTGSSKPVKGPLNGSISATFAAVFVALKHVFPEVPINAGIFRPVDMIVPEDTFLNAKYPRAVSGSSAEVSLRVVDAVFGCLAQAVPDRVPAACFGSVANFTISGYDQKRDKPFIMFRFSGGGYGGHPICDGLTNGNAPISAARTSPVEIIEQLYPLTFDHYRIREGSAGAGYHRGGFGMEFQIRLREGEAVSSVLGDRGRFPPYGLHGGHDAEKADVEYVTSGISYRPEHVTKDEGILMAAGDTARVATPGGGGWGDPMTRDPRKVLRDVMMGYFSREAAKRDYGVVLRDGASGLEVDEDATRRIRNGHTSLKEAS</sequence>
<dbReference type="PANTHER" id="PTHR11365">
    <property type="entry name" value="5-OXOPROLINASE RELATED"/>
    <property type="match status" value="1"/>
</dbReference>